<dbReference type="OrthoDB" id="2457468at2"/>
<accession>A0A1Q2KZA3</accession>
<sequence length="138" mass="15771">MLEKLKTHPVDGGKSLDKLLAERHTHGKWEASGNDLIYIEKTTGLPVEYRWTVAGAEVEVANGNAARVTPDLHRKSRIVDERRTNISPNDLSLYDFISIEFGMHGDMQLALKEAAFRYQVTEEQAKQIYLDTEKHLYE</sequence>
<organism evidence="1 2">
    <name type="scientific">Planococcus lenghuensis</name>
    <dbReference type="NCBI Taxonomy" id="2213202"/>
    <lineage>
        <taxon>Bacteria</taxon>
        <taxon>Bacillati</taxon>
        <taxon>Bacillota</taxon>
        <taxon>Bacilli</taxon>
        <taxon>Bacillales</taxon>
        <taxon>Caryophanaceae</taxon>
        <taxon>Planococcus</taxon>
    </lineage>
</organism>
<dbReference type="AlphaFoldDB" id="A0A1Q2KZA3"/>
<dbReference type="EMBL" id="CP019640">
    <property type="protein sequence ID" value="AQQ53530.1"/>
    <property type="molecule type" value="Genomic_DNA"/>
</dbReference>
<evidence type="ECO:0000313" key="1">
    <source>
        <dbReference type="EMBL" id="AQQ53530.1"/>
    </source>
</evidence>
<gene>
    <name evidence="1" type="ORF">B0X71_10905</name>
</gene>
<evidence type="ECO:0000313" key="2">
    <source>
        <dbReference type="Proteomes" id="UP000188184"/>
    </source>
</evidence>
<dbReference type="Proteomes" id="UP000188184">
    <property type="component" value="Chromosome"/>
</dbReference>
<keyword evidence="2" id="KW-1185">Reference proteome</keyword>
<name>A0A1Q2KZA3_9BACL</name>
<dbReference type="KEGG" id="pmar:B0X71_10905"/>
<reference evidence="1 2" key="1">
    <citation type="submission" date="2017-02" db="EMBL/GenBank/DDBJ databases">
        <title>The complete genomic sequence of a novel cold adapted crude oil-degrading bacterium Planococcus qaidamina Y42.</title>
        <authorList>
            <person name="Yang R."/>
        </authorList>
    </citation>
    <scope>NUCLEOTIDE SEQUENCE [LARGE SCALE GENOMIC DNA]</scope>
    <source>
        <strain evidence="1 2">Y42</strain>
    </source>
</reference>
<dbReference type="RefSeq" id="WP_077589426.1">
    <property type="nucleotide sequence ID" value="NZ_CP019640.1"/>
</dbReference>
<proteinExistence type="predicted"/>
<protein>
    <submittedName>
        <fullName evidence="1">Uncharacterized protein</fullName>
    </submittedName>
</protein>